<dbReference type="InterPro" id="IPR050469">
    <property type="entry name" value="Diguanylate_Cyclase"/>
</dbReference>
<feature type="transmembrane region" description="Helical" evidence="3">
    <location>
        <begin position="53"/>
        <end position="73"/>
    </location>
</feature>
<evidence type="ECO:0000256" key="2">
    <source>
        <dbReference type="ARBA" id="ARBA00034247"/>
    </source>
</evidence>
<keyword evidence="3" id="KW-0812">Transmembrane</keyword>
<keyword evidence="3" id="KW-0472">Membrane</keyword>
<accession>A0A506UJP2</accession>
<dbReference type="EC" id="2.7.7.65" evidence="1"/>
<proteinExistence type="predicted"/>
<dbReference type="Pfam" id="PF00990">
    <property type="entry name" value="GGDEF"/>
    <property type="match status" value="1"/>
</dbReference>
<reference evidence="5 6" key="1">
    <citation type="submission" date="2019-06" db="EMBL/GenBank/DDBJ databases">
        <authorList>
            <person name="Li M."/>
        </authorList>
    </citation>
    <scope>NUCLEOTIDE SEQUENCE [LARGE SCALE GENOMIC DNA]</scope>
    <source>
        <strain evidence="5 6">BGMRC2036</strain>
    </source>
</reference>
<dbReference type="GO" id="GO:0043709">
    <property type="term" value="P:cell adhesion involved in single-species biofilm formation"/>
    <property type="evidence" value="ECO:0007669"/>
    <property type="project" value="TreeGrafter"/>
</dbReference>
<feature type="transmembrane region" description="Helical" evidence="3">
    <location>
        <begin position="85"/>
        <end position="102"/>
    </location>
</feature>
<dbReference type="GO" id="GO:1902201">
    <property type="term" value="P:negative regulation of bacterial-type flagellum-dependent cell motility"/>
    <property type="evidence" value="ECO:0007669"/>
    <property type="project" value="TreeGrafter"/>
</dbReference>
<gene>
    <name evidence="5" type="ORF">FJU08_03080</name>
</gene>
<dbReference type="Gene3D" id="3.30.70.270">
    <property type="match status" value="1"/>
</dbReference>
<dbReference type="FunFam" id="3.30.70.270:FF:000001">
    <property type="entry name" value="Diguanylate cyclase domain protein"/>
    <property type="match status" value="1"/>
</dbReference>
<feature type="transmembrane region" description="Helical" evidence="3">
    <location>
        <begin position="109"/>
        <end position="130"/>
    </location>
</feature>
<comment type="catalytic activity">
    <reaction evidence="2">
        <text>2 GTP = 3',3'-c-di-GMP + 2 diphosphate</text>
        <dbReference type="Rhea" id="RHEA:24898"/>
        <dbReference type="ChEBI" id="CHEBI:33019"/>
        <dbReference type="ChEBI" id="CHEBI:37565"/>
        <dbReference type="ChEBI" id="CHEBI:58805"/>
        <dbReference type="EC" id="2.7.7.65"/>
    </reaction>
</comment>
<dbReference type="AlphaFoldDB" id="A0A506UJP2"/>
<evidence type="ECO:0000313" key="5">
    <source>
        <dbReference type="EMBL" id="TPW33551.1"/>
    </source>
</evidence>
<dbReference type="SMART" id="SM00267">
    <property type="entry name" value="GGDEF"/>
    <property type="match status" value="1"/>
</dbReference>
<dbReference type="NCBIfam" id="TIGR00254">
    <property type="entry name" value="GGDEF"/>
    <property type="match status" value="1"/>
</dbReference>
<comment type="caution">
    <text evidence="5">The sequence shown here is derived from an EMBL/GenBank/DDBJ whole genome shotgun (WGS) entry which is preliminary data.</text>
</comment>
<dbReference type="InterPro" id="IPR029787">
    <property type="entry name" value="Nucleotide_cyclase"/>
</dbReference>
<evidence type="ECO:0000259" key="4">
    <source>
        <dbReference type="PROSITE" id="PS50887"/>
    </source>
</evidence>
<name>A0A506UJP2_9HYPH</name>
<organism evidence="5 6">
    <name type="scientific">Martelella alba</name>
    <dbReference type="NCBI Taxonomy" id="2590451"/>
    <lineage>
        <taxon>Bacteria</taxon>
        <taxon>Pseudomonadati</taxon>
        <taxon>Pseudomonadota</taxon>
        <taxon>Alphaproteobacteria</taxon>
        <taxon>Hyphomicrobiales</taxon>
        <taxon>Aurantimonadaceae</taxon>
        <taxon>Martelella</taxon>
    </lineage>
</organism>
<keyword evidence="6" id="KW-1185">Reference proteome</keyword>
<dbReference type="InterPro" id="IPR043128">
    <property type="entry name" value="Rev_trsase/Diguanyl_cyclase"/>
</dbReference>
<keyword evidence="3" id="KW-1133">Transmembrane helix</keyword>
<evidence type="ECO:0000256" key="1">
    <source>
        <dbReference type="ARBA" id="ARBA00012528"/>
    </source>
</evidence>
<dbReference type="InterPro" id="IPR000160">
    <property type="entry name" value="GGDEF_dom"/>
</dbReference>
<evidence type="ECO:0000313" key="6">
    <source>
        <dbReference type="Proteomes" id="UP000318801"/>
    </source>
</evidence>
<feature type="domain" description="GGDEF" evidence="4">
    <location>
        <begin position="271"/>
        <end position="408"/>
    </location>
</feature>
<feature type="transmembrane region" description="Helical" evidence="3">
    <location>
        <begin position="161"/>
        <end position="179"/>
    </location>
</feature>
<dbReference type="EMBL" id="VHLG01000001">
    <property type="protein sequence ID" value="TPW33551.1"/>
    <property type="molecule type" value="Genomic_DNA"/>
</dbReference>
<dbReference type="OrthoDB" id="9812260at2"/>
<dbReference type="CDD" id="cd01949">
    <property type="entry name" value="GGDEF"/>
    <property type="match status" value="1"/>
</dbReference>
<dbReference type="PANTHER" id="PTHR45138:SF9">
    <property type="entry name" value="DIGUANYLATE CYCLASE DGCM-RELATED"/>
    <property type="match status" value="1"/>
</dbReference>
<feature type="transmembrane region" description="Helical" evidence="3">
    <location>
        <begin position="191"/>
        <end position="209"/>
    </location>
</feature>
<evidence type="ECO:0000256" key="3">
    <source>
        <dbReference type="SAM" id="Phobius"/>
    </source>
</evidence>
<feature type="transmembrane region" description="Helical" evidence="3">
    <location>
        <begin position="136"/>
        <end position="154"/>
    </location>
</feature>
<dbReference type="Proteomes" id="UP000318801">
    <property type="component" value="Unassembled WGS sequence"/>
</dbReference>
<dbReference type="GO" id="GO:0005886">
    <property type="term" value="C:plasma membrane"/>
    <property type="evidence" value="ECO:0007669"/>
    <property type="project" value="TreeGrafter"/>
</dbReference>
<dbReference type="GO" id="GO:0052621">
    <property type="term" value="F:diguanylate cyclase activity"/>
    <property type="evidence" value="ECO:0007669"/>
    <property type="project" value="UniProtKB-EC"/>
</dbReference>
<dbReference type="PANTHER" id="PTHR45138">
    <property type="entry name" value="REGULATORY COMPONENTS OF SENSORY TRANSDUCTION SYSTEM"/>
    <property type="match status" value="1"/>
</dbReference>
<dbReference type="PROSITE" id="PS50887">
    <property type="entry name" value="GGDEF"/>
    <property type="match status" value="1"/>
</dbReference>
<dbReference type="SUPFAM" id="SSF55073">
    <property type="entry name" value="Nucleotide cyclase"/>
    <property type="match status" value="1"/>
</dbReference>
<sequence>MPTTLGQRLSPKDRERDRMIEESLTAGYCMFGFPKPLETLYTQRRHVENRRQFIAAALFSVLLYCCFGAVDIIFRPELMTQLLEIRLVFVSYCAAGIATIMLRPANMLLPGLFSFFGITLASLCAGMMMWLPGNPIAVYEAYVFILMAVIANIALPLSAPVAALSTLCNFLIACLFVLGDHDLVPHEQVSPLIYLAATSALTVFANNRLNNADRRAFLFYLREKTYAEYLSTENEALSQISRTDTLTGIANRRSFNGFLQKSWQTALERNQSLALLMIDIDRFKQFNDNYGHPAGDECLQLVAGAIAEATNSRDELAARLGGEEFAIILSGGNAVTAKITAERIHARIAALSIANHEGVDGRLTVSVGIAVMIPRGEAADSASLIAEADRALYAAKQAGRNRTEFGAQTQDGEQETQAITTAI</sequence>
<protein>
    <recommendedName>
        <fullName evidence="1">diguanylate cyclase</fullName>
        <ecNumber evidence="1">2.7.7.65</ecNumber>
    </recommendedName>
</protein>
<dbReference type="RefSeq" id="WP_141147490.1">
    <property type="nucleotide sequence ID" value="NZ_VHLG01000001.1"/>
</dbReference>